<dbReference type="RefSeq" id="WP_115482879.1">
    <property type="nucleotide sequence ID" value="NZ_QRCT01000049.1"/>
</dbReference>
<feature type="domain" description="Sensor histidine kinase NatK-like C-terminal" evidence="2">
    <location>
        <begin position="335"/>
        <end position="438"/>
    </location>
</feature>
<feature type="transmembrane region" description="Helical" evidence="1">
    <location>
        <begin position="120"/>
        <end position="140"/>
    </location>
</feature>
<evidence type="ECO:0000313" key="3">
    <source>
        <dbReference type="EMBL" id="RDU22469.1"/>
    </source>
</evidence>
<feature type="transmembrane region" description="Helical" evidence="1">
    <location>
        <begin position="196"/>
        <end position="217"/>
    </location>
</feature>
<reference evidence="3 4" key="1">
    <citation type="submission" date="2018-07" db="EMBL/GenBank/DDBJ databases">
        <title>Anaerosacharophilus polymeroproducens gen. nov. sp. nov., an anaerobic bacterium isolated from salt field.</title>
        <authorList>
            <person name="Kim W."/>
            <person name="Yang S.-H."/>
            <person name="Oh J."/>
            <person name="Lee J.-H."/>
            <person name="Kwon K.K."/>
        </authorList>
    </citation>
    <scope>NUCLEOTIDE SEQUENCE [LARGE SCALE GENOMIC DNA]</scope>
    <source>
        <strain evidence="3 4">MCWD5</strain>
    </source>
</reference>
<keyword evidence="4" id="KW-1185">Reference proteome</keyword>
<dbReference type="Proteomes" id="UP000255036">
    <property type="component" value="Unassembled WGS sequence"/>
</dbReference>
<feature type="transmembrane region" description="Helical" evidence="1">
    <location>
        <begin position="89"/>
        <end position="108"/>
    </location>
</feature>
<keyword evidence="1" id="KW-0472">Membrane</keyword>
<accession>A0A371ASC8</accession>
<dbReference type="Pfam" id="PF14501">
    <property type="entry name" value="HATPase_c_5"/>
    <property type="match status" value="1"/>
</dbReference>
<dbReference type="InterPro" id="IPR036890">
    <property type="entry name" value="HATPase_C_sf"/>
</dbReference>
<feature type="transmembrane region" description="Helical" evidence="1">
    <location>
        <begin position="37"/>
        <end position="53"/>
    </location>
</feature>
<dbReference type="Gene3D" id="3.30.565.10">
    <property type="entry name" value="Histidine kinase-like ATPase, C-terminal domain"/>
    <property type="match status" value="1"/>
</dbReference>
<dbReference type="EMBL" id="QRCT01000049">
    <property type="protein sequence ID" value="RDU22469.1"/>
    <property type="molecule type" value="Genomic_DNA"/>
</dbReference>
<evidence type="ECO:0000313" key="4">
    <source>
        <dbReference type="Proteomes" id="UP000255036"/>
    </source>
</evidence>
<evidence type="ECO:0000256" key="1">
    <source>
        <dbReference type="SAM" id="Phobius"/>
    </source>
</evidence>
<feature type="transmembrane region" description="Helical" evidence="1">
    <location>
        <begin position="59"/>
        <end position="77"/>
    </location>
</feature>
<keyword evidence="1" id="KW-0812">Transmembrane</keyword>
<organism evidence="3 4">
    <name type="scientific">Anaerosacchariphilus polymeriproducens</name>
    <dbReference type="NCBI Taxonomy" id="1812858"/>
    <lineage>
        <taxon>Bacteria</taxon>
        <taxon>Bacillati</taxon>
        <taxon>Bacillota</taxon>
        <taxon>Clostridia</taxon>
        <taxon>Lachnospirales</taxon>
        <taxon>Lachnospiraceae</taxon>
        <taxon>Anaerosacchariphilus</taxon>
    </lineage>
</organism>
<protein>
    <submittedName>
        <fullName evidence="3">GHKL domain-containing protein</fullName>
    </submittedName>
</protein>
<sequence length="444" mass="51733">MIFFMCRGVVEILCHLLQSFLFMRIILQCRLREKRKYFGIILALIIIILMIGMQTENRILYLTLLLTINFLIVAFCFQGNNLKNGMIYLSSEFAWFLVDLFFSALLIFLEKTKVNLDWEWSLGSICTEALKVFFILFIGYHLKISKKEKVWPRFVKKLPIYYYFIFVSFLFFTYVAVLTVKISYGLKDNPTLSQLLLVSVGVLCLLFVINGGAMLMLNSSSNFFQAQNQLKDEYIYAQNQFYSEIYKGDLEIQKFRHDTYNQINSMKVLLRDKKYNELEEYMLSFYNRVQKAMKQKIESNNEMVDAILNHLILEGKEEGVPIYLLGSFPEEISVNSYDLCAILSNAVSNAIKLCKEIPESNKRHIEISVKNFRNTLSISVANTVGKIIDSAFFENKVWKEDISNFGIGIRTIIEAVERNGGEIEFKSHENRIAIEILFYDVIME</sequence>
<dbReference type="InterPro" id="IPR032834">
    <property type="entry name" value="NatK-like_C"/>
</dbReference>
<gene>
    <name evidence="3" type="ORF">DWV06_14360</name>
</gene>
<proteinExistence type="predicted"/>
<comment type="caution">
    <text evidence="3">The sequence shown here is derived from an EMBL/GenBank/DDBJ whole genome shotgun (WGS) entry which is preliminary data.</text>
</comment>
<name>A0A371ASC8_9FIRM</name>
<feature type="transmembrane region" description="Helical" evidence="1">
    <location>
        <begin position="160"/>
        <end position="184"/>
    </location>
</feature>
<keyword evidence="1" id="KW-1133">Transmembrane helix</keyword>
<dbReference type="AlphaFoldDB" id="A0A371ASC8"/>
<evidence type="ECO:0000259" key="2">
    <source>
        <dbReference type="Pfam" id="PF14501"/>
    </source>
</evidence>
<dbReference type="OrthoDB" id="9778566at2"/>
<dbReference type="SUPFAM" id="SSF55874">
    <property type="entry name" value="ATPase domain of HSP90 chaperone/DNA topoisomerase II/histidine kinase"/>
    <property type="match status" value="1"/>
</dbReference>